<protein>
    <submittedName>
        <fullName evidence="2">Uncharacterized protein</fullName>
    </submittedName>
</protein>
<dbReference type="Gene3D" id="2.40.128.20">
    <property type="match status" value="1"/>
</dbReference>
<evidence type="ECO:0000313" key="2">
    <source>
        <dbReference type="EMBL" id="CAH0758750.1"/>
    </source>
</evidence>
<dbReference type="PANTHER" id="PTHR11955">
    <property type="entry name" value="FATTY ACID BINDING PROTEIN"/>
    <property type="match status" value="1"/>
</dbReference>
<sequence length="171" mass="19137">MIPVIISFGCKSALLILSKKFYGAYITARVCHQSYLLVGYLTFIQVCKMAYLGKEFKLDKEENVDALIAYIDSADPNSKAKSILHFKPNQKIVKNGDEYTITLNAGDFKKEINFRPGVPFDDELGDDVKVKSTVNVEGDTFTQVMDFGAKGAITLKREYQADSLKIVSNFK</sequence>
<dbReference type="OrthoDB" id="354351at2759"/>
<organism evidence="2 3">
    <name type="scientific">Diatraea saccharalis</name>
    <name type="common">sugarcane borer</name>
    <dbReference type="NCBI Taxonomy" id="40085"/>
    <lineage>
        <taxon>Eukaryota</taxon>
        <taxon>Metazoa</taxon>
        <taxon>Ecdysozoa</taxon>
        <taxon>Arthropoda</taxon>
        <taxon>Hexapoda</taxon>
        <taxon>Insecta</taxon>
        <taxon>Pterygota</taxon>
        <taxon>Neoptera</taxon>
        <taxon>Endopterygota</taxon>
        <taxon>Lepidoptera</taxon>
        <taxon>Glossata</taxon>
        <taxon>Ditrysia</taxon>
        <taxon>Pyraloidea</taxon>
        <taxon>Crambidae</taxon>
        <taxon>Crambinae</taxon>
        <taxon>Diatraea</taxon>
    </lineage>
</organism>
<keyword evidence="3" id="KW-1185">Reference proteome</keyword>
<gene>
    <name evidence="2" type="ORF">DIATSA_LOCUS9157</name>
</gene>
<proteinExistence type="inferred from homology"/>
<evidence type="ECO:0000256" key="1">
    <source>
        <dbReference type="ARBA" id="ARBA00008390"/>
    </source>
</evidence>
<dbReference type="InterPro" id="IPR031259">
    <property type="entry name" value="ILBP"/>
</dbReference>
<reference evidence="2" key="2">
    <citation type="submission" date="2022-10" db="EMBL/GenBank/DDBJ databases">
        <authorList>
            <consortium name="ENA_rothamsted_submissions"/>
            <consortium name="culmorum"/>
            <person name="King R."/>
        </authorList>
    </citation>
    <scope>NUCLEOTIDE SEQUENCE</scope>
</reference>
<dbReference type="EMBL" id="OU893334">
    <property type="protein sequence ID" value="CAH0758750.1"/>
    <property type="molecule type" value="Genomic_DNA"/>
</dbReference>
<accession>A0A9P0G3F3</accession>
<name>A0A9P0G3F3_9NEOP</name>
<comment type="similarity">
    <text evidence="1">Belongs to the calycin superfamily. Fatty-acid binding protein (FABP) family.</text>
</comment>
<dbReference type="SUPFAM" id="SSF50814">
    <property type="entry name" value="Lipocalins"/>
    <property type="match status" value="1"/>
</dbReference>
<reference evidence="2" key="1">
    <citation type="submission" date="2021-12" db="EMBL/GenBank/DDBJ databases">
        <authorList>
            <person name="King R."/>
        </authorList>
    </citation>
    <scope>NUCLEOTIDE SEQUENCE</scope>
</reference>
<dbReference type="Proteomes" id="UP001153714">
    <property type="component" value="Chromosome 3"/>
</dbReference>
<dbReference type="AlphaFoldDB" id="A0A9P0G3F3"/>
<evidence type="ECO:0000313" key="3">
    <source>
        <dbReference type="Proteomes" id="UP001153714"/>
    </source>
</evidence>
<dbReference type="GO" id="GO:0008289">
    <property type="term" value="F:lipid binding"/>
    <property type="evidence" value="ECO:0007669"/>
    <property type="project" value="InterPro"/>
</dbReference>
<dbReference type="InterPro" id="IPR012674">
    <property type="entry name" value="Calycin"/>
</dbReference>